<dbReference type="EMBL" id="FO082273">
    <property type="protein sequence ID" value="CCO17071.1"/>
    <property type="molecule type" value="Genomic_DNA"/>
</dbReference>
<accession>K8EGC4</accession>
<evidence type="ECO:0000256" key="4">
    <source>
        <dbReference type="ARBA" id="ARBA00022692"/>
    </source>
</evidence>
<evidence type="ECO:0000256" key="6">
    <source>
        <dbReference type="ARBA" id="ARBA00023136"/>
    </source>
</evidence>
<evidence type="ECO:0000256" key="1">
    <source>
        <dbReference type="ARBA" id="ARBA00004141"/>
    </source>
</evidence>
<dbReference type="InterPro" id="IPR036259">
    <property type="entry name" value="MFS_trans_sf"/>
</dbReference>
<name>K8EGC4_9CHLO</name>
<feature type="transmembrane region" description="Helical" evidence="8">
    <location>
        <begin position="122"/>
        <end position="140"/>
    </location>
</feature>
<evidence type="ECO:0000256" key="3">
    <source>
        <dbReference type="ARBA" id="ARBA00022448"/>
    </source>
</evidence>
<protein>
    <submittedName>
        <fullName evidence="9">Major facilitator superfamily</fullName>
    </submittedName>
</protein>
<evidence type="ECO:0000313" key="10">
    <source>
        <dbReference type="Proteomes" id="UP000198341"/>
    </source>
</evidence>
<keyword evidence="3" id="KW-0813">Transport</keyword>
<feature type="transmembrane region" description="Helical" evidence="8">
    <location>
        <begin position="464"/>
        <end position="486"/>
    </location>
</feature>
<feature type="transmembrane region" description="Helical" evidence="8">
    <location>
        <begin position="369"/>
        <end position="389"/>
    </location>
</feature>
<proteinExistence type="inferred from homology"/>
<dbReference type="InterPro" id="IPR011701">
    <property type="entry name" value="MFS"/>
</dbReference>
<feature type="transmembrane region" description="Helical" evidence="8">
    <location>
        <begin position="186"/>
        <end position="205"/>
    </location>
</feature>
<evidence type="ECO:0000256" key="5">
    <source>
        <dbReference type="ARBA" id="ARBA00022989"/>
    </source>
</evidence>
<feature type="transmembrane region" description="Helical" evidence="8">
    <location>
        <begin position="97"/>
        <end position="115"/>
    </location>
</feature>
<feature type="transmembrane region" description="Helical" evidence="8">
    <location>
        <begin position="432"/>
        <end position="452"/>
    </location>
</feature>
<keyword evidence="5 8" id="KW-1133">Transmembrane helix</keyword>
<evidence type="ECO:0000256" key="2">
    <source>
        <dbReference type="ARBA" id="ARBA00006595"/>
    </source>
</evidence>
<feature type="transmembrane region" description="Helical" evidence="8">
    <location>
        <begin position="395"/>
        <end position="420"/>
    </location>
</feature>
<feature type="compositionally biased region" description="Polar residues" evidence="7">
    <location>
        <begin position="511"/>
        <end position="526"/>
    </location>
</feature>
<keyword evidence="6 8" id="KW-0472">Membrane</keyword>
<dbReference type="STRING" id="41875.K8EGC4"/>
<evidence type="ECO:0000256" key="8">
    <source>
        <dbReference type="SAM" id="Phobius"/>
    </source>
</evidence>
<feature type="transmembrane region" description="Helical" evidence="8">
    <location>
        <begin position="217"/>
        <end position="234"/>
    </location>
</feature>
<dbReference type="Proteomes" id="UP000198341">
    <property type="component" value="Chromosome 6"/>
</dbReference>
<feature type="transmembrane region" description="Helical" evidence="8">
    <location>
        <begin position="21"/>
        <end position="45"/>
    </location>
</feature>
<dbReference type="GO" id="GO:0016020">
    <property type="term" value="C:membrane"/>
    <property type="evidence" value="ECO:0007669"/>
    <property type="project" value="UniProtKB-SubCell"/>
</dbReference>
<keyword evidence="10" id="KW-1185">Reference proteome</keyword>
<feature type="region of interest" description="Disordered" evidence="7">
    <location>
        <begin position="511"/>
        <end position="544"/>
    </location>
</feature>
<dbReference type="SUPFAM" id="SSF103473">
    <property type="entry name" value="MFS general substrate transporter"/>
    <property type="match status" value="1"/>
</dbReference>
<sequence length="544" mass="60853">MSAFSGPWLWTRSSMLRRWSLLCLSAIECVFCTGVMFGASSLFVIMRKEGQYSELCASDENDTDHTNDSNNNNNNTNNTFTTAIATCASANVRYSQIYTAGAFGTPVSLLVWGILVDKFGVLPCRLMSLLIFAAGCVLFAESDSEQFDAFIAASGLLSIGGAGFSLSHYTFCSHWESTRYFETSHAIMNTAYDASTICFLIFMLLHQSDAEIFSMRHLFYILFFMSVLFLVLSHKRVWGKYMERPEEIVSESGARQLKNIGSMKRLGFSSSSYFDRKIGRSAATHNGRIINEMTFLEQLKTPHYLWLSLWSFICIYRIMFLLGSVFEHLLLVGDGRDYNDANTLVTLFNGLILTSIPIFSLTGSFVNKFGLAISIAVVNVLGIISFIPILYNDSYWSLCIGFIAFGIFRSTFYTTITVYCQNVFGVNTFGKMYGTGVGVWAILSAVLQYPTMNSALESDSPKKAFFYIDLFLIACGVFLFAMPIWLHLTMKYSKREFDRLRALKADVVGSATKQQEQQGGQINIASTDDDDDDGSTNGDEVVKR</sequence>
<feature type="transmembrane region" description="Helical" evidence="8">
    <location>
        <begin position="343"/>
        <end position="362"/>
    </location>
</feature>
<feature type="transmembrane region" description="Helical" evidence="8">
    <location>
        <begin position="304"/>
        <end position="323"/>
    </location>
</feature>
<dbReference type="KEGG" id="bpg:Bathy06g00260"/>
<dbReference type="PANTHER" id="PTHR20772">
    <property type="entry name" value="PROTEIN FMP42"/>
    <property type="match status" value="1"/>
</dbReference>
<dbReference type="AlphaFoldDB" id="K8EGC4"/>
<comment type="subcellular location">
    <subcellularLocation>
        <location evidence="1">Membrane</location>
        <topology evidence="1">Multi-pass membrane protein</topology>
    </subcellularLocation>
</comment>
<dbReference type="GO" id="GO:0022857">
    <property type="term" value="F:transmembrane transporter activity"/>
    <property type="evidence" value="ECO:0007669"/>
    <property type="project" value="InterPro"/>
</dbReference>
<gene>
    <name evidence="9" type="ORF">Bathy06g00260</name>
</gene>
<evidence type="ECO:0000313" key="9">
    <source>
        <dbReference type="EMBL" id="CCO17071.1"/>
    </source>
</evidence>
<comment type="similarity">
    <text evidence="2">Belongs to the SLC43A transporter (TC 2.A.1.44) family.</text>
</comment>
<reference evidence="9 10" key="1">
    <citation type="submission" date="2011-10" db="EMBL/GenBank/DDBJ databases">
        <authorList>
            <person name="Genoscope - CEA"/>
        </authorList>
    </citation>
    <scope>NUCLEOTIDE SEQUENCE [LARGE SCALE GENOMIC DNA]</scope>
    <source>
        <strain evidence="9 10">RCC 1105</strain>
    </source>
</reference>
<dbReference type="Gene3D" id="1.20.1250.20">
    <property type="entry name" value="MFS general substrate transporter like domains"/>
    <property type="match status" value="1"/>
</dbReference>
<dbReference type="InterPro" id="IPR052599">
    <property type="entry name" value="SLC43A_AATransporter"/>
</dbReference>
<dbReference type="Pfam" id="PF07690">
    <property type="entry name" value="MFS_1"/>
    <property type="match status" value="1"/>
</dbReference>
<keyword evidence="4 8" id="KW-0812">Transmembrane</keyword>
<evidence type="ECO:0000256" key="7">
    <source>
        <dbReference type="SAM" id="MobiDB-lite"/>
    </source>
</evidence>
<organism evidence="9 10">
    <name type="scientific">Bathycoccus prasinos</name>
    <dbReference type="NCBI Taxonomy" id="41875"/>
    <lineage>
        <taxon>Eukaryota</taxon>
        <taxon>Viridiplantae</taxon>
        <taxon>Chlorophyta</taxon>
        <taxon>Mamiellophyceae</taxon>
        <taxon>Mamiellales</taxon>
        <taxon>Bathycoccaceae</taxon>
        <taxon>Bathycoccus</taxon>
    </lineage>
</organism>
<feature type="transmembrane region" description="Helical" evidence="8">
    <location>
        <begin position="146"/>
        <end position="166"/>
    </location>
</feature>
<dbReference type="GeneID" id="19015006"/>
<dbReference type="RefSeq" id="XP_007512471.1">
    <property type="nucleotide sequence ID" value="XM_007512409.1"/>
</dbReference>
<dbReference type="PANTHER" id="PTHR20772:SF2">
    <property type="entry name" value="PROTEIN FMP42"/>
    <property type="match status" value="1"/>
</dbReference>
<dbReference type="OrthoDB" id="330047at2759"/>